<dbReference type="EMBL" id="SGXG01000001">
    <property type="protein sequence ID" value="RZS97911.1"/>
    <property type="molecule type" value="Genomic_DNA"/>
</dbReference>
<reference evidence="1 2" key="1">
    <citation type="submission" date="2019-02" db="EMBL/GenBank/DDBJ databases">
        <title>Genomic Encyclopedia of Archaeal and Bacterial Type Strains, Phase II (KMG-II): from individual species to whole genera.</title>
        <authorList>
            <person name="Goeker M."/>
        </authorList>
    </citation>
    <scope>NUCLEOTIDE SEQUENCE [LARGE SCALE GENOMIC DNA]</scope>
    <source>
        <strain evidence="1 2">DSM 21411</strain>
    </source>
</reference>
<protein>
    <submittedName>
        <fullName evidence="1">Uncharacterized protein</fullName>
    </submittedName>
</protein>
<name>A0A4Q7PC84_9BACT</name>
<dbReference type="Proteomes" id="UP000292209">
    <property type="component" value="Unassembled WGS sequence"/>
</dbReference>
<organism evidence="1 2">
    <name type="scientific">Cecembia calidifontis</name>
    <dbReference type="NCBI Taxonomy" id="1187080"/>
    <lineage>
        <taxon>Bacteria</taxon>
        <taxon>Pseudomonadati</taxon>
        <taxon>Bacteroidota</taxon>
        <taxon>Cytophagia</taxon>
        <taxon>Cytophagales</taxon>
        <taxon>Cyclobacteriaceae</taxon>
        <taxon>Cecembia</taxon>
    </lineage>
</organism>
<proteinExistence type="predicted"/>
<keyword evidence="2" id="KW-1185">Reference proteome</keyword>
<comment type="caution">
    <text evidence="1">The sequence shown here is derived from an EMBL/GenBank/DDBJ whole genome shotgun (WGS) entry which is preliminary data.</text>
</comment>
<evidence type="ECO:0000313" key="2">
    <source>
        <dbReference type="Proteomes" id="UP000292209"/>
    </source>
</evidence>
<dbReference type="AlphaFoldDB" id="A0A4Q7PC84"/>
<evidence type="ECO:0000313" key="1">
    <source>
        <dbReference type="EMBL" id="RZS97911.1"/>
    </source>
</evidence>
<gene>
    <name evidence="1" type="ORF">BC751_3539</name>
</gene>
<accession>A0A4Q7PC84</accession>
<sequence>MERKSIFGKRKPNRLNFKQMANTSELQNLLQKIQAGEFQDMTNSIQKELNLTYLPDNNPTANLCLREVAEIRDEYRTHFSSLDLAFYLLGIDFEEKVKNGINSAIPKSTEKFWESIRIGSGKT</sequence>
<dbReference type="OrthoDB" id="9759819at2"/>